<sequence>MQGGGAAASAAAAAATQQHRELLERYELVRVRGRGSFAQVWEARHRRTGLSVAVKILNLAGLLASGIPIRKVEREIAVMRLLNHPHIVRFHEAIAGGDGGGHVYIVMELATQGQLYDYVTQLGRLREDDARRIFQQIISGAEYCHHNMVVHRDLKLENILMDSEMNVKIVDFGFSKFFRHNKVLSASCGSREYAAPELLAGRKYVGPPVDVWSCGVILYILFCGRLPFDSADVSELHRIIKRAEFSIPPYVPDDARDLISSMLIVRPDKRLTITEVRTHRWLQHSIPRYLAMPPLNARTQITRASIDTETVDKVVGHGFERRYLVESLENKVENEATVAYNLILNKKFDAPTRYVWTIDVYQEAGQSNTTGAAEATGSSAAGEPPVAVAGEDDGRNNGWALGGVEFHECPREAMRAIAAALRETGVVYAHDDDDRGRYGKLLCARFAGAAGVRRIIRSYLAATDDAPSSASSAASAGGGSGRGEAGHGGGAPVDDAVLESLSAAVFFEIQLYKSEGEGNYLMDLKRLSGPQLQYLNICSELSSKLRAIN</sequence>
<dbReference type="GO" id="GO:0005737">
    <property type="term" value="C:cytoplasm"/>
    <property type="evidence" value="ECO:0007669"/>
    <property type="project" value="TreeGrafter"/>
</dbReference>
<dbReference type="Gramene" id="OGLUM07G05720.1">
    <property type="protein sequence ID" value="OGLUM07G05720.1"/>
    <property type="gene ID" value="OGLUM07G05720"/>
</dbReference>
<name>A0A0E0AGV4_9ORYZ</name>
<dbReference type="EC" id="2.7.11.1" evidence="2"/>
<dbReference type="PROSITE" id="PS50011">
    <property type="entry name" value="PROTEIN_KINASE_DOM"/>
    <property type="match status" value="1"/>
</dbReference>
<dbReference type="InterPro" id="IPR000719">
    <property type="entry name" value="Prot_kinase_dom"/>
</dbReference>
<evidence type="ECO:0000256" key="3">
    <source>
        <dbReference type="ARBA" id="ARBA00022527"/>
    </source>
</evidence>
<dbReference type="PANTHER" id="PTHR24346:SF97">
    <property type="entry name" value="NON-SPECIFIC SERINE_THREONINE PROTEIN KINASE"/>
    <property type="match status" value="1"/>
</dbReference>
<keyword evidence="7" id="KW-0067">ATP-binding</keyword>
<dbReference type="HOGENOM" id="CLU_000288_59_3_1"/>
<evidence type="ECO:0000256" key="10">
    <source>
        <dbReference type="SAM" id="MobiDB-lite"/>
    </source>
</evidence>
<evidence type="ECO:0000313" key="15">
    <source>
        <dbReference type="Proteomes" id="UP000026961"/>
    </source>
</evidence>
<dbReference type="EnsemblPlants" id="OGLUM07G05720.1">
    <property type="protein sequence ID" value="OGLUM07G05720.1"/>
    <property type="gene ID" value="OGLUM07G05720"/>
</dbReference>
<keyword evidence="6" id="KW-0418">Kinase</keyword>
<evidence type="ECO:0000256" key="4">
    <source>
        <dbReference type="ARBA" id="ARBA00022679"/>
    </source>
</evidence>
<dbReference type="GO" id="GO:0004674">
    <property type="term" value="F:protein serine/threonine kinase activity"/>
    <property type="evidence" value="ECO:0007669"/>
    <property type="project" value="UniProtKB-KW"/>
</dbReference>
<evidence type="ECO:0000256" key="6">
    <source>
        <dbReference type="ARBA" id="ARBA00022777"/>
    </source>
</evidence>
<comment type="catalytic activity">
    <reaction evidence="9">
        <text>L-seryl-[protein] + ATP = O-phospho-L-seryl-[protein] + ADP + H(+)</text>
        <dbReference type="Rhea" id="RHEA:17989"/>
        <dbReference type="Rhea" id="RHEA-COMP:9863"/>
        <dbReference type="Rhea" id="RHEA-COMP:11604"/>
        <dbReference type="ChEBI" id="CHEBI:15378"/>
        <dbReference type="ChEBI" id="CHEBI:29999"/>
        <dbReference type="ChEBI" id="CHEBI:30616"/>
        <dbReference type="ChEBI" id="CHEBI:83421"/>
        <dbReference type="ChEBI" id="CHEBI:456216"/>
        <dbReference type="EC" id="2.7.11.1"/>
    </reaction>
</comment>
<organism evidence="14">
    <name type="scientific">Oryza glumipatula</name>
    <dbReference type="NCBI Taxonomy" id="40148"/>
    <lineage>
        <taxon>Eukaryota</taxon>
        <taxon>Viridiplantae</taxon>
        <taxon>Streptophyta</taxon>
        <taxon>Embryophyta</taxon>
        <taxon>Tracheophyta</taxon>
        <taxon>Spermatophyta</taxon>
        <taxon>Magnoliopsida</taxon>
        <taxon>Liliopsida</taxon>
        <taxon>Poales</taxon>
        <taxon>Poaceae</taxon>
        <taxon>BOP clade</taxon>
        <taxon>Oryzoideae</taxon>
        <taxon>Oryzeae</taxon>
        <taxon>Oryzinae</taxon>
        <taxon>Oryza</taxon>
    </lineage>
</organism>
<dbReference type="GO" id="GO:0035556">
    <property type="term" value="P:intracellular signal transduction"/>
    <property type="evidence" value="ECO:0007669"/>
    <property type="project" value="TreeGrafter"/>
</dbReference>
<protein>
    <recommendedName>
        <fullName evidence="2">non-specific serine/threonine protein kinase</fullName>
        <ecNumber evidence="2">2.7.11.1</ecNumber>
    </recommendedName>
</protein>
<feature type="domain" description="Protein kinase" evidence="11">
    <location>
        <begin position="26"/>
        <end position="282"/>
    </location>
</feature>
<dbReference type="Pfam" id="PF02149">
    <property type="entry name" value="KA1"/>
    <property type="match status" value="1"/>
</dbReference>
<dbReference type="FunFam" id="1.10.510.10:FF:001405">
    <property type="entry name" value="Non-specific serine/threonine protein kinase"/>
    <property type="match status" value="1"/>
</dbReference>
<dbReference type="PANTHER" id="PTHR24346">
    <property type="entry name" value="MAP/MICROTUBULE AFFINITY-REGULATING KINASE"/>
    <property type="match status" value="1"/>
</dbReference>
<comment type="similarity">
    <text evidence="1">Belongs to the protein kinase superfamily. CAMK Ser/Thr protein kinase family. SNF1 subfamily.</text>
</comment>
<dbReference type="InterPro" id="IPR011009">
    <property type="entry name" value="Kinase-like_dom_sf"/>
</dbReference>
<accession>A0A0E0AGV4</accession>
<evidence type="ECO:0000256" key="7">
    <source>
        <dbReference type="ARBA" id="ARBA00022840"/>
    </source>
</evidence>
<evidence type="ECO:0000256" key="9">
    <source>
        <dbReference type="ARBA" id="ARBA00048679"/>
    </source>
</evidence>
<dbReference type="Proteomes" id="UP000026961">
    <property type="component" value="Chromosome 7"/>
</dbReference>
<evidence type="ECO:0000256" key="2">
    <source>
        <dbReference type="ARBA" id="ARBA00012513"/>
    </source>
</evidence>
<dbReference type="Pfam" id="PF00069">
    <property type="entry name" value="Pkinase"/>
    <property type="match status" value="1"/>
</dbReference>
<reference evidence="14" key="1">
    <citation type="submission" date="2015-04" db="UniProtKB">
        <authorList>
            <consortium name="EnsemblPlants"/>
        </authorList>
    </citation>
    <scope>IDENTIFICATION</scope>
</reference>
<dbReference type="AlphaFoldDB" id="A0A0E0AGV4"/>
<dbReference type="GO" id="GO:0005524">
    <property type="term" value="F:ATP binding"/>
    <property type="evidence" value="ECO:0007669"/>
    <property type="project" value="UniProtKB-KW"/>
</dbReference>
<evidence type="ECO:0000259" key="12">
    <source>
        <dbReference type="PROSITE" id="PS50030"/>
    </source>
</evidence>
<dbReference type="InterPro" id="IPR008271">
    <property type="entry name" value="Ser/Thr_kinase_AS"/>
</dbReference>
<dbReference type="Gene3D" id="1.10.510.10">
    <property type="entry name" value="Transferase(Phosphotransferase) domain 1"/>
    <property type="match status" value="1"/>
</dbReference>
<evidence type="ECO:0000259" key="13">
    <source>
        <dbReference type="PROSITE" id="PS50032"/>
    </source>
</evidence>
<dbReference type="InterPro" id="IPR028375">
    <property type="entry name" value="KA1/Ssp2_C"/>
</dbReference>
<dbReference type="PROSITE" id="PS50032">
    <property type="entry name" value="KA1"/>
    <property type="match status" value="1"/>
</dbReference>
<reference evidence="14" key="2">
    <citation type="submission" date="2018-05" db="EMBL/GenBank/DDBJ databases">
        <title>OgluRS3 (Oryza glumaepatula Reference Sequence Version 3).</title>
        <authorList>
            <person name="Zhang J."/>
            <person name="Kudrna D."/>
            <person name="Lee S."/>
            <person name="Talag J."/>
            <person name="Welchert J."/>
            <person name="Wing R.A."/>
        </authorList>
    </citation>
    <scope>NUCLEOTIDE SEQUENCE [LARGE SCALE GENOMIC DNA]</scope>
</reference>
<dbReference type="eggNOG" id="KOG0583">
    <property type="taxonomic scope" value="Eukaryota"/>
</dbReference>
<keyword evidence="4" id="KW-0808">Transferase</keyword>
<dbReference type="SMART" id="SM00220">
    <property type="entry name" value="S_TKc"/>
    <property type="match status" value="1"/>
</dbReference>
<feature type="region of interest" description="Disordered" evidence="10">
    <location>
        <begin position="466"/>
        <end position="489"/>
    </location>
</feature>
<evidence type="ECO:0000259" key="11">
    <source>
        <dbReference type="PROSITE" id="PS50011"/>
    </source>
</evidence>
<evidence type="ECO:0000256" key="1">
    <source>
        <dbReference type="ARBA" id="ARBA00006234"/>
    </source>
</evidence>
<dbReference type="InterPro" id="IPR015940">
    <property type="entry name" value="UBA"/>
</dbReference>
<proteinExistence type="inferred from homology"/>
<evidence type="ECO:0000313" key="14">
    <source>
        <dbReference type="EnsemblPlants" id="OGLUM07G05720.1"/>
    </source>
</evidence>
<dbReference type="CDD" id="cd14335">
    <property type="entry name" value="UBA_SnRK1_plant"/>
    <property type="match status" value="1"/>
</dbReference>
<dbReference type="SUPFAM" id="SSF56112">
    <property type="entry name" value="Protein kinase-like (PK-like)"/>
    <property type="match status" value="1"/>
</dbReference>
<keyword evidence="5" id="KW-0547">Nucleotide-binding</keyword>
<dbReference type="PROSITE" id="PS00108">
    <property type="entry name" value="PROTEIN_KINASE_ST"/>
    <property type="match status" value="1"/>
</dbReference>
<dbReference type="SUPFAM" id="SSF103243">
    <property type="entry name" value="KA1-like"/>
    <property type="match status" value="1"/>
</dbReference>
<comment type="catalytic activity">
    <reaction evidence="8">
        <text>L-threonyl-[protein] + ATP = O-phospho-L-threonyl-[protein] + ADP + H(+)</text>
        <dbReference type="Rhea" id="RHEA:46608"/>
        <dbReference type="Rhea" id="RHEA-COMP:11060"/>
        <dbReference type="Rhea" id="RHEA-COMP:11605"/>
        <dbReference type="ChEBI" id="CHEBI:15378"/>
        <dbReference type="ChEBI" id="CHEBI:30013"/>
        <dbReference type="ChEBI" id="CHEBI:30616"/>
        <dbReference type="ChEBI" id="CHEBI:61977"/>
        <dbReference type="ChEBI" id="CHEBI:456216"/>
        <dbReference type="EC" id="2.7.11.1"/>
    </reaction>
</comment>
<feature type="compositionally biased region" description="Gly residues" evidence="10">
    <location>
        <begin position="476"/>
        <end position="489"/>
    </location>
</feature>
<dbReference type="PROSITE" id="PS50030">
    <property type="entry name" value="UBA"/>
    <property type="match status" value="1"/>
</dbReference>
<keyword evidence="15" id="KW-1185">Reference proteome</keyword>
<dbReference type="CDD" id="cd14003">
    <property type="entry name" value="STKc_AMPK-like"/>
    <property type="match status" value="1"/>
</dbReference>
<feature type="domain" description="KA1" evidence="13">
    <location>
        <begin position="498"/>
        <end position="547"/>
    </location>
</feature>
<dbReference type="GO" id="GO:0106310">
    <property type="term" value="F:protein serine kinase activity"/>
    <property type="evidence" value="ECO:0007669"/>
    <property type="project" value="RHEA"/>
</dbReference>
<keyword evidence="3" id="KW-0723">Serine/threonine-protein kinase</keyword>
<dbReference type="STRING" id="40148.A0A0E0AGV4"/>
<evidence type="ECO:0000256" key="8">
    <source>
        <dbReference type="ARBA" id="ARBA00047899"/>
    </source>
</evidence>
<feature type="domain" description="UBA" evidence="12">
    <location>
        <begin position="305"/>
        <end position="345"/>
    </location>
</feature>
<evidence type="ECO:0000256" key="5">
    <source>
        <dbReference type="ARBA" id="ARBA00022741"/>
    </source>
</evidence>
<dbReference type="InterPro" id="IPR001772">
    <property type="entry name" value="KA1_dom"/>
</dbReference>
<dbReference type="Gene3D" id="3.30.310.80">
    <property type="entry name" value="Kinase associated domain 1, KA1"/>
    <property type="match status" value="1"/>
</dbReference>